<dbReference type="AlphaFoldDB" id="A0A8J3RIE5"/>
<keyword evidence="3" id="KW-1185">Reference proteome</keyword>
<dbReference type="Proteomes" id="UP000610966">
    <property type="component" value="Unassembled WGS sequence"/>
</dbReference>
<dbReference type="InterPro" id="IPR029058">
    <property type="entry name" value="AB_hydrolase_fold"/>
</dbReference>
<evidence type="ECO:0000259" key="1">
    <source>
        <dbReference type="Pfam" id="PF06259"/>
    </source>
</evidence>
<proteinExistence type="predicted"/>
<accession>A0A8J3RIE5</accession>
<evidence type="ECO:0000313" key="2">
    <source>
        <dbReference type="EMBL" id="GIH72928.1"/>
    </source>
</evidence>
<protein>
    <recommendedName>
        <fullName evidence="1">DUF1023 domain-containing protein</fullName>
    </recommendedName>
</protein>
<evidence type="ECO:0000313" key="3">
    <source>
        <dbReference type="Proteomes" id="UP000610966"/>
    </source>
</evidence>
<reference evidence="2" key="1">
    <citation type="submission" date="2021-01" db="EMBL/GenBank/DDBJ databases">
        <title>Whole genome shotgun sequence of Sphaerimonospora thailandensis NBRC 107569.</title>
        <authorList>
            <person name="Komaki H."/>
            <person name="Tamura T."/>
        </authorList>
    </citation>
    <scope>NUCLEOTIDE SEQUENCE</scope>
    <source>
        <strain evidence="2">NBRC 107569</strain>
    </source>
</reference>
<sequence length="630" mass="68444">MDPERVVDPDELEKLAKQLTDRQQLAEEYYKRACQFMGQPGANQLVTVLKWATDTAGDLRDRAQIARAADKGGDPFGALSTFGLTTAISKVSGQDRTRLENDLKSLIADNAKAGPEQRAQAIGEFFGKLTAAERSWLAIERPEVVGRLDGAPATVRYAANRLLIERALAHERKELAELKAGIPKKPRVESMIEHGLVDDPRFAPLFERALGDGPQMALLLGQASVYSPQMAQKIRQALARNPEISRKIERALDDDPQMAQRIERALPQDPRVSQLEQRVARMSELLQPRMTGDNQLKQRQFLLFDPADDGRVAEVFGDLAKAKHVAVMVPGITNRLDNYRDIAKDAQNLIKDRMTGKDLPETAVITWLGYDTPEFGDSVLPAKAEAGAPALHSFRAGLEAARGAEFALFAHSYGTLLTSKALQQGTPFDSVVFMGSPGLGPKVRTAADLKLAPGTQVFAMRAPADWVSYTEAHGNDPADMPDIKRLATGASSGHSQYYIPKNTGLNNLQAVLTGDAYVRPFTGSPRVDDGQFGASGVRVLVKELQSRVPQWKTGELAAALDPIIKGALTGETDQKTVINQAMHELRKSELGGYLSAADITEITAKALAAAGAPLAERAVLFTATRGAYPR</sequence>
<dbReference type="SUPFAM" id="SSF53474">
    <property type="entry name" value="alpha/beta-Hydrolases"/>
    <property type="match status" value="1"/>
</dbReference>
<comment type="caution">
    <text evidence="2">The sequence shown here is derived from an EMBL/GenBank/DDBJ whole genome shotgun (WGS) entry which is preliminary data.</text>
</comment>
<name>A0A8J3RIE5_9ACTN</name>
<dbReference type="InterPro" id="IPR010427">
    <property type="entry name" value="DUF1023"/>
</dbReference>
<gene>
    <name evidence="2" type="ORF">Mth01_51810</name>
</gene>
<feature type="domain" description="DUF1023" evidence="1">
    <location>
        <begin position="305"/>
        <end position="470"/>
    </location>
</feature>
<organism evidence="2 3">
    <name type="scientific">Sphaerimonospora thailandensis</name>
    <dbReference type="NCBI Taxonomy" id="795644"/>
    <lineage>
        <taxon>Bacteria</taxon>
        <taxon>Bacillati</taxon>
        <taxon>Actinomycetota</taxon>
        <taxon>Actinomycetes</taxon>
        <taxon>Streptosporangiales</taxon>
        <taxon>Streptosporangiaceae</taxon>
        <taxon>Sphaerimonospora</taxon>
    </lineage>
</organism>
<dbReference type="RefSeq" id="WP_204018570.1">
    <property type="nucleotide sequence ID" value="NZ_BOOG01000066.1"/>
</dbReference>
<dbReference type="Gene3D" id="3.40.50.1820">
    <property type="entry name" value="alpha/beta hydrolase"/>
    <property type="match status" value="1"/>
</dbReference>
<dbReference type="EMBL" id="BOOG01000066">
    <property type="protein sequence ID" value="GIH72928.1"/>
    <property type="molecule type" value="Genomic_DNA"/>
</dbReference>
<dbReference type="Pfam" id="PF06259">
    <property type="entry name" value="Abhydrolase_8"/>
    <property type="match status" value="1"/>
</dbReference>